<name>A0A9D9DRC6_9BACT</name>
<dbReference type="PROSITE" id="PS50943">
    <property type="entry name" value="HTH_CROC1"/>
    <property type="match status" value="1"/>
</dbReference>
<gene>
    <name evidence="2" type="ORF">IAB08_01175</name>
</gene>
<dbReference type="Pfam" id="PF01381">
    <property type="entry name" value="HTH_3"/>
    <property type="match status" value="1"/>
</dbReference>
<evidence type="ECO:0000313" key="2">
    <source>
        <dbReference type="EMBL" id="MBO8431892.1"/>
    </source>
</evidence>
<dbReference type="InterPro" id="IPR001387">
    <property type="entry name" value="Cro/C1-type_HTH"/>
</dbReference>
<feature type="domain" description="HTH cro/C1-type" evidence="1">
    <location>
        <begin position="6"/>
        <end position="44"/>
    </location>
</feature>
<reference evidence="2" key="1">
    <citation type="submission" date="2020-10" db="EMBL/GenBank/DDBJ databases">
        <authorList>
            <person name="Gilroy R."/>
        </authorList>
    </citation>
    <scope>NUCLEOTIDE SEQUENCE</scope>
    <source>
        <strain evidence="2">2889</strain>
    </source>
</reference>
<dbReference type="AlphaFoldDB" id="A0A9D9DRC6"/>
<protein>
    <submittedName>
        <fullName evidence="2">Helix-turn-helix transcriptional regulator</fullName>
    </submittedName>
</protein>
<accession>A0A9D9DRC6</accession>
<dbReference type="CDD" id="cd00093">
    <property type="entry name" value="HTH_XRE"/>
    <property type="match status" value="1"/>
</dbReference>
<dbReference type="Gene3D" id="1.10.260.40">
    <property type="entry name" value="lambda repressor-like DNA-binding domains"/>
    <property type="match status" value="1"/>
</dbReference>
<dbReference type="GO" id="GO:0003677">
    <property type="term" value="F:DNA binding"/>
    <property type="evidence" value="ECO:0007669"/>
    <property type="project" value="InterPro"/>
</dbReference>
<dbReference type="EMBL" id="JADIMZ010000016">
    <property type="protein sequence ID" value="MBO8431892.1"/>
    <property type="molecule type" value="Genomic_DNA"/>
</dbReference>
<reference evidence="2" key="2">
    <citation type="journal article" date="2021" name="PeerJ">
        <title>Extensive microbial diversity within the chicken gut microbiome revealed by metagenomics and culture.</title>
        <authorList>
            <person name="Gilroy R."/>
            <person name="Ravi A."/>
            <person name="Getino M."/>
            <person name="Pursley I."/>
            <person name="Horton D.L."/>
            <person name="Alikhan N.F."/>
            <person name="Baker D."/>
            <person name="Gharbi K."/>
            <person name="Hall N."/>
            <person name="Watson M."/>
            <person name="Adriaenssens E.M."/>
            <person name="Foster-Nyarko E."/>
            <person name="Jarju S."/>
            <person name="Secka A."/>
            <person name="Antonio M."/>
            <person name="Oren A."/>
            <person name="Chaudhuri R.R."/>
            <person name="La Ragione R."/>
            <person name="Hildebrand F."/>
            <person name="Pallen M.J."/>
        </authorList>
    </citation>
    <scope>NUCLEOTIDE SEQUENCE</scope>
    <source>
        <strain evidence="2">2889</strain>
    </source>
</reference>
<dbReference type="InterPro" id="IPR010982">
    <property type="entry name" value="Lambda_DNA-bd_dom_sf"/>
</dbReference>
<sequence>MCSRKREIDISPSRISDYISGRAEPTLKIARLLCQTLHISPAQILGI</sequence>
<dbReference type="Proteomes" id="UP000823612">
    <property type="component" value="Unassembled WGS sequence"/>
</dbReference>
<dbReference type="SUPFAM" id="SSF47413">
    <property type="entry name" value="lambda repressor-like DNA-binding domains"/>
    <property type="match status" value="1"/>
</dbReference>
<evidence type="ECO:0000313" key="3">
    <source>
        <dbReference type="Proteomes" id="UP000823612"/>
    </source>
</evidence>
<evidence type="ECO:0000259" key="1">
    <source>
        <dbReference type="PROSITE" id="PS50943"/>
    </source>
</evidence>
<comment type="caution">
    <text evidence="2">The sequence shown here is derived from an EMBL/GenBank/DDBJ whole genome shotgun (WGS) entry which is preliminary data.</text>
</comment>
<proteinExistence type="predicted"/>
<organism evidence="2 3">
    <name type="scientific">Candidatus Pullibacteroides excrementavium</name>
    <dbReference type="NCBI Taxonomy" id="2840905"/>
    <lineage>
        <taxon>Bacteria</taxon>
        <taxon>Pseudomonadati</taxon>
        <taxon>Bacteroidota</taxon>
        <taxon>Bacteroidia</taxon>
        <taxon>Bacteroidales</taxon>
        <taxon>Candidatus Pullibacteroides</taxon>
    </lineage>
</organism>